<dbReference type="EMBL" id="RCZK01000004">
    <property type="protein sequence ID" value="TPG13155.1"/>
    <property type="molecule type" value="Genomic_DNA"/>
</dbReference>
<dbReference type="Proteomes" id="UP000318413">
    <property type="component" value="Unassembled WGS sequence"/>
</dbReference>
<evidence type="ECO:0000256" key="1">
    <source>
        <dbReference type="ARBA" id="ARBA00023015"/>
    </source>
</evidence>
<evidence type="ECO:0000256" key="3">
    <source>
        <dbReference type="ARBA" id="ARBA00023163"/>
    </source>
</evidence>
<keyword evidence="3" id="KW-0804">Transcription</keyword>
<dbReference type="CDD" id="cd01545">
    <property type="entry name" value="PBP1_SalR"/>
    <property type="match status" value="1"/>
</dbReference>
<organism evidence="5 6">
    <name type="scientific">Sphingomonas oligophenolica</name>
    <dbReference type="NCBI Taxonomy" id="301154"/>
    <lineage>
        <taxon>Bacteria</taxon>
        <taxon>Pseudomonadati</taxon>
        <taxon>Pseudomonadota</taxon>
        <taxon>Alphaproteobacteria</taxon>
        <taxon>Sphingomonadales</taxon>
        <taxon>Sphingomonadaceae</taxon>
        <taxon>Sphingomonas</taxon>
    </lineage>
</organism>
<name>A0A502CHM4_9SPHN</name>
<evidence type="ECO:0000256" key="2">
    <source>
        <dbReference type="ARBA" id="ARBA00023125"/>
    </source>
</evidence>
<dbReference type="GO" id="GO:0003700">
    <property type="term" value="F:DNA-binding transcription factor activity"/>
    <property type="evidence" value="ECO:0007669"/>
    <property type="project" value="TreeGrafter"/>
</dbReference>
<dbReference type="InterPro" id="IPR010982">
    <property type="entry name" value="Lambda_DNA-bd_dom_sf"/>
</dbReference>
<dbReference type="PANTHER" id="PTHR30146:SF153">
    <property type="entry name" value="LACTOSE OPERON REPRESSOR"/>
    <property type="match status" value="1"/>
</dbReference>
<dbReference type="InterPro" id="IPR046335">
    <property type="entry name" value="LacI/GalR-like_sensor"/>
</dbReference>
<dbReference type="Pfam" id="PF00356">
    <property type="entry name" value="LacI"/>
    <property type="match status" value="1"/>
</dbReference>
<dbReference type="PANTHER" id="PTHR30146">
    <property type="entry name" value="LACI-RELATED TRANSCRIPTIONAL REPRESSOR"/>
    <property type="match status" value="1"/>
</dbReference>
<dbReference type="OrthoDB" id="7185860at2"/>
<dbReference type="RefSeq" id="WP_140869846.1">
    <property type="nucleotide sequence ID" value="NZ_RCZK01000004.1"/>
</dbReference>
<evidence type="ECO:0000313" key="6">
    <source>
        <dbReference type="Proteomes" id="UP000318413"/>
    </source>
</evidence>
<keyword evidence="1" id="KW-0805">Transcription regulation</keyword>
<feature type="domain" description="HTH lacI-type" evidence="4">
    <location>
        <begin position="3"/>
        <end position="57"/>
    </location>
</feature>
<dbReference type="PROSITE" id="PS00356">
    <property type="entry name" value="HTH_LACI_1"/>
    <property type="match status" value="1"/>
</dbReference>
<dbReference type="PROSITE" id="PS50932">
    <property type="entry name" value="HTH_LACI_2"/>
    <property type="match status" value="1"/>
</dbReference>
<gene>
    <name evidence="5" type="ORF">EAH84_07070</name>
</gene>
<evidence type="ECO:0000313" key="5">
    <source>
        <dbReference type="EMBL" id="TPG13155.1"/>
    </source>
</evidence>
<sequence length="328" mass="34680">MTTTIKDVALASGVSIKTVSRVLNNERYVGPSTREKVLRAVAELNFRPNHAARSLAGRRSFQVALVCDNPSPAYVYAMQQGIRDRCEADGVRVLAQPYDRGSPRLLADLDALIATSGPDGVILTPPLSDNEAVLALLAARGIRFARVSPGTRPGLAPSTFIDNVAAARELTTHLIARGHRRIAHIAGSSDYATSAQRVAGYKAAHDAAGIEIDPGFVVSGRYDFASGAEAADLLLSRAEPPTAIFAGSDEMAAGALMVAHRRGLAIPGDVAIAGFGDDALASYVWPPLTTMRQPVRELAWNAADLLLGDAEADEQRELAHALVVRAST</sequence>
<comment type="caution">
    <text evidence="5">The sequence shown here is derived from an EMBL/GenBank/DDBJ whole genome shotgun (WGS) entry which is preliminary data.</text>
</comment>
<dbReference type="Gene3D" id="3.40.50.2300">
    <property type="match status" value="2"/>
</dbReference>
<dbReference type="SUPFAM" id="SSF47413">
    <property type="entry name" value="lambda repressor-like DNA-binding domains"/>
    <property type="match status" value="1"/>
</dbReference>
<dbReference type="Pfam" id="PF13377">
    <property type="entry name" value="Peripla_BP_3"/>
    <property type="match status" value="1"/>
</dbReference>
<accession>A0A502CHM4</accession>
<evidence type="ECO:0000259" key="4">
    <source>
        <dbReference type="PROSITE" id="PS50932"/>
    </source>
</evidence>
<dbReference type="SUPFAM" id="SSF53822">
    <property type="entry name" value="Periplasmic binding protein-like I"/>
    <property type="match status" value="1"/>
</dbReference>
<dbReference type="InterPro" id="IPR028082">
    <property type="entry name" value="Peripla_BP_I"/>
</dbReference>
<reference evidence="5 6" key="1">
    <citation type="journal article" date="2019" name="Environ. Microbiol.">
        <title>Species interactions and distinct microbial communities in high Arctic permafrost affected cryosols are associated with the CH4 and CO2 gas fluxes.</title>
        <authorList>
            <person name="Altshuler I."/>
            <person name="Hamel J."/>
            <person name="Turney S."/>
            <person name="Magnuson E."/>
            <person name="Levesque R."/>
            <person name="Greer C."/>
            <person name="Whyte L.G."/>
        </authorList>
    </citation>
    <scope>NUCLEOTIDE SEQUENCE [LARGE SCALE GENOMIC DNA]</scope>
    <source>
        <strain evidence="5 6">S5.1</strain>
    </source>
</reference>
<dbReference type="InterPro" id="IPR000843">
    <property type="entry name" value="HTH_LacI"/>
</dbReference>
<dbReference type="Gene3D" id="1.10.260.40">
    <property type="entry name" value="lambda repressor-like DNA-binding domains"/>
    <property type="match status" value="1"/>
</dbReference>
<keyword evidence="6" id="KW-1185">Reference proteome</keyword>
<dbReference type="CDD" id="cd01392">
    <property type="entry name" value="HTH_LacI"/>
    <property type="match status" value="1"/>
</dbReference>
<protein>
    <submittedName>
        <fullName evidence="5">LacI family DNA-binding transcriptional regulator</fullName>
    </submittedName>
</protein>
<proteinExistence type="predicted"/>
<dbReference type="SMART" id="SM00354">
    <property type="entry name" value="HTH_LACI"/>
    <property type="match status" value="1"/>
</dbReference>
<dbReference type="PRINTS" id="PR00036">
    <property type="entry name" value="HTHLACI"/>
</dbReference>
<dbReference type="AlphaFoldDB" id="A0A502CHM4"/>
<keyword evidence="2 5" id="KW-0238">DNA-binding</keyword>
<dbReference type="GO" id="GO:0000976">
    <property type="term" value="F:transcription cis-regulatory region binding"/>
    <property type="evidence" value="ECO:0007669"/>
    <property type="project" value="TreeGrafter"/>
</dbReference>